<sequence>MALFILIFFTLMAAAGWLATLNTGSVVFYLTRDTSFDLSLTALILFSTALGGIVVIISLGLREIKNVFLNWKETRQKKRYAQVDIYYTDAINAYLAKRYRDATSVFKKILSLDPNHYDTLLRLGKIYRIERNFNEAIRLHRKARSQDDQKIEVLLALSHDLQDAERYEEAMQFLKEVIALDGTNLTALLQLRDLSIQLQHWDEVHMLQEKVLKLHLSDEDKKKEEMTFLGVKYELGKQLLQKEETSAARRHFKSAIKLDRSFLPAHIGLGDTYFYEGNTKVAAALLEKSFEMTGDLILLLRLEDFFIETGEPDRILKIYHQAILKDVQSIVLKFYLGKLYYRLEMIDDAFDTLSEIEAHVESFPDLHKILGNIHVRRGDLAFAVDSFKKGLKLKNRVLIPFYCSNCDFHTVEWSGRCGRCGRWNSYVATPILVDKAGNRGLELSPYNAPMVKEHA</sequence>
<dbReference type="PANTHER" id="PTHR45586">
    <property type="entry name" value="TPR REPEAT-CONTAINING PROTEIN PA4667"/>
    <property type="match status" value="1"/>
</dbReference>
<proteinExistence type="predicted"/>
<name>A0A3B1CVK7_9ZZZZ</name>
<gene>
    <name evidence="4" type="ORF">MNBD_NITROSPIRAE01-1507</name>
</gene>
<evidence type="ECO:0000313" key="4">
    <source>
        <dbReference type="EMBL" id="VAX27978.1"/>
    </source>
</evidence>
<dbReference type="Gene3D" id="1.25.40.10">
    <property type="entry name" value="Tetratricopeptide repeat domain"/>
    <property type="match status" value="2"/>
</dbReference>
<keyword evidence="3" id="KW-0812">Transmembrane</keyword>
<evidence type="ECO:0000256" key="2">
    <source>
        <dbReference type="ARBA" id="ARBA00022803"/>
    </source>
</evidence>
<evidence type="ECO:0000256" key="3">
    <source>
        <dbReference type="SAM" id="Phobius"/>
    </source>
</evidence>
<protein>
    <submittedName>
        <fullName evidence="4">Uncharacterized protein</fullName>
    </submittedName>
</protein>
<dbReference type="SUPFAM" id="SSF81901">
    <property type="entry name" value="HCP-like"/>
    <property type="match status" value="1"/>
</dbReference>
<organism evidence="4">
    <name type="scientific">hydrothermal vent metagenome</name>
    <dbReference type="NCBI Taxonomy" id="652676"/>
    <lineage>
        <taxon>unclassified sequences</taxon>
        <taxon>metagenomes</taxon>
        <taxon>ecological metagenomes</taxon>
    </lineage>
</organism>
<accession>A0A3B1CVK7</accession>
<keyword evidence="3" id="KW-0472">Membrane</keyword>
<reference evidence="4" key="1">
    <citation type="submission" date="2018-06" db="EMBL/GenBank/DDBJ databases">
        <authorList>
            <person name="Zhirakovskaya E."/>
        </authorList>
    </citation>
    <scope>NUCLEOTIDE SEQUENCE</scope>
</reference>
<keyword evidence="3" id="KW-1133">Transmembrane helix</keyword>
<dbReference type="PROSITE" id="PS50005">
    <property type="entry name" value="TPR"/>
    <property type="match status" value="1"/>
</dbReference>
<dbReference type="PANTHER" id="PTHR45586:SF1">
    <property type="entry name" value="LIPOPOLYSACCHARIDE ASSEMBLY PROTEIN B"/>
    <property type="match status" value="1"/>
</dbReference>
<dbReference type="SMART" id="SM00028">
    <property type="entry name" value="TPR"/>
    <property type="match status" value="7"/>
</dbReference>
<evidence type="ECO:0000256" key="1">
    <source>
        <dbReference type="ARBA" id="ARBA00022737"/>
    </source>
</evidence>
<keyword evidence="2" id="KW-0802">TPR repeat</keyword>
<keyword evidence="1" id="KW-0677">Repeat</keyword>
<dbReference type="AlphaFoldDB" id="A0A3B1CVK7"/>
<dbReference type="InterPro" id="IPR019734">
    <property type="entry name" value="TPR_rpt"/>
</dbReference>
<dbReference type="EMBL" id="UOGF01000034">
    <property type="protein sequence ID" value="VAX27978.1"/>
    <property type="molecule type" value="Genomic_DNA"/>
</dbReference>
<dbReference type="InterPro" id="IPR011990">
    <property type="entry name" value="TPR-like_helical_dom_sf"/>
</dbReference>
<feature type="transmembrane region" description="Helical" evidence="3">
    <location>
        <begin position="42"/>
        <end position="61"/>
    </location>
</feature>
<dbReference type="InterPro" id="IPR051012">
    <property type="entry name" value="CellSynth/LPSAsmb/PSIAsmb"/>
</dbReference>
<dbReference type="Pfam" id="PF13176">
    <property type="entry name" value="TPR_7"/>
    <property type="match status" value="1"/>
</dbReference>